<feature type="compositionally biased region" description="Basic and acidic residues" evidence="1">
    <location>
        <begin position="63"/>
        <end position="77"/>
    </location>
</feature>
<name>A0AAV4TNV6_CAEEX</name>
<dbReference type="AlphaFoldDB" id="A0AAV4TNV6"/>
<reference evidence="2 3" key="1">
    <citation type="submission" date="2021-06" db="EMBL/GenBank/DDBJ databases">
        <title>Caerostris extrusa draft genome.</title>
        <authorList>
            <person name="Kono N."/>
            <person name="Arakawa K."/>
        </authorList>
    </citation>
    <scope>NUCLEOTIDE SEQUENCE [LARGE SCALE GENOMIC DNA]</scope>
</reference>
<evidence type="ECO:0000313" key="2">
    <source>
        <dbReference type="EMBL" id="GIY46801.1"/>
    </source>
</evidence>
<dbReference type="EMBL" id="BPLR01011482">
    <property type="protein sequence ID" value="GIY46801.1"/>
    <property type="molecule type" value="Genomic_DNA"/>
</dbReference>
<sequence>MDLKVLVRKLHFLSLIMVKPIRFEKEIQEKAILNVVHSSIVSIPKISPTEDDDIYWLKPKPPPPKDERTSTWHKSQEKVSWTKT</sequence>
<evidence type="ECO:0000313" key="3">
    <source>
        <dbReference type="Proteomes" id="UP001054945"/>
    </source>
</evidence>
<proteinExistence type="predicted"/>
<evidence type="ECO:0000256" key="1">
    <source>
        <dbReference type="SAM" id="MobiDB-lite"/>
    </source>
</evidence>
<dbReference type="Proteomes" id="UP001054945">
    <property type="component" value="Unassembled WGS sequence"/>
</dbReference>
<gene>
    <name evidence="2" type="primary">tinc</name>
    <name evidence="2" type="ORF">CEXT_495681</name>
</gene>
<keyword evidence="3" id="KW-1185">Reference proteome</keyword>
<organism evidence="2 3">
    <name type="scientific">Caerostris extrusa</name>
    <name type="common">Bark spider</name>
    <name type="synonym">Caerostris bankana</name>
    <dbReference type="NCBI Taxonomy" id="172846"/>
    <lineage>
        <taxon>Eukaryota</taxon>
        <taxon>Metazoa</taxon>
        <taxon>Ecdysozoa</taxon>
        <taxon>Arthropoda</taxon>
        <taxon>Chelicerata</taxon>
        <taxon>Arachnida</taxon>
        <taxon>Araneae</taxon>
        <taxon>Araneomorphae</taxon>
        <taxon>Entelegynae</taxon>
        <taxon>Araneoidea</taxon>
        <taxon>Araneidae</taxon>
        <taxon>Caerostris</taxon>
    </lineage>
</organism>
<comment type="caution">
    <text evidence="2">The sequence shown here is derived from an EMBL/GenBank/DDBJ whole genome shotgun (WGS) entry which is preliminary data.</text>
</comment>
<feature type="region of interest" description="Disordered" evidence="1">
    <location>
        <begin position="54"/>
        <end position="84"/>
    </location>
</feature>
<protein>
    <submittedName>
        <fullName evidence="2">Protein tincar</fullName>
    </submittedName>
</protein>
<accession>A0AAV4TNV6</accession>